<dbReference type="GO" id="GO:0015385">
    <property type="term" value="F:sodium:proton antiporter activity"/>
    <property type="evidence" value="ECO:0007669"/>
    <property type="project" value="TreeGrafter"/>
</dbReference>
<keyword evidence="4" id="KW-1185">Reference proteome</keyword>
<keyword evidence="2" id="KW-1133">Transmembrane helix</keyword>
<dbReference type="PANTHER" id="PTHR34703">
    <property type="entry name" value="ANTIPORTER SUBUNIT MNHG2-RELATED"/>
    <property type="match status" value="1"/>
</dbReference>
<proteinExistence type="inferred from homology"/>
<evidence type="ECO:0008006" key="5">
    <source>
        <dbReference type="Google" id="ProtNLM"/>
    </source>
</evidence>
<reference evidence="3" key="2">
    <citation type="submission" date="2020-09" db="EMBL/GenBank/DDBJ databases">
        <authorList>
            <person name="Sun Q."/>
            <person name="Zhou Y."/>
        </authorList>
    </citation>
    <scope>NUCLEOTIDE SEQUENCE</scope>
    <source>
        <strain evidence="3">CGMCC 1.15388</strain>
    </source>
</reference>
<feature type="transmembrane region" description="Helical" evidence="2">
    <location>
        <begin position="12"/>
        <end position="33"/>
    </location>
</feature>
<protein>
    <recommendedName>
        <fullName evidence="5">Multisubunit sodium/proton antiporter, MrpG subunit</fullName>
    </recommendedName>
</protein>
<comment type="caution">
    <text evidence="3">The sequence shown here is derived from an EMBL/GenBank/DDBJ whole genome shotgun (WGS) entry which is preliminary data.</text>
</comment>
<dbReference type="PANTHER" id="PTHR34703:SF1">
    <property type="entry name" value="ANTIPORTER SUBUNIT MNHG2-RELATED"/>
    <property type="match status" value="1"/>
</dbReference>
<feature type="transmembrane region" description="Helical" evidence="2">
    <location>
        <begin position="45"/>
        <end position="63"/>
    </location>
</feature>
<dbReference type="EMBL" id="BMIS01000001">
    <property type="protein sequence ID" value="GGE59021.1"/>
    <property type="molecule type" value="Genomic_DNA"/>
</dbReference>
<dbReference type="AlphaFoldDB" id="A0A917ELZ7"/>
<accession>A0A917ELZ7</accession>
<reference evidence="3" key="1">
    <citation type="journal article" date="2014" name="Int. J. Syst. Evol. Microbiol.">
        <title>Complete genome sequence of Corynebacterium casei LMG S-19264T (=DSM 44701T), isolated from a smear-ripened cheese.</title>
        <authorList>
            <consortium name="US DOE Joint Genome Institute (JGI-PGF)"/>
            <person name="Walter F."/>
            <person name="Albersmeier A."/>
            <person name="Kalinowski J."/>
            <person name="Ruckert C."/>
        </authorList>
    </citation>
    <scope>NUCLEOTIDE SEQUENCE</scope>
    <source>
        <strain evidence="3">CGMCC 1.15388</strain>
    </source>
</reference>
<evidence type="ECO:0000256" key="1">
    <source>
        <dbReference type="ARBA" id="ARBA00008404"/>
    </source>
</evidence>
<comment type="similarity">
    <text evidence="1">Belongs to the CPA3 antiporters (TC 2.A.63) subunit G family.</text>
</comment>
<keyword evidence="2" id="KW-0472">Membrane</keyword>
<evidence type="ECO:0000256" key="2">
    <source>
        <dbReference type="SAM" id="Phobius"/>
    </source>
</evidence>
<dbReference type="InterPro" id="IPR005133">
    <property type="entry name" value="PhaG_MnhG_YufB"/>
</dbReference>
<organism evidence="3 4">
    <name type="scientific">Nesterenkonia cremea</name>
    <dbReference type="NCBI Taxonomy" id="1882340"/>
    <lineage>
        <taxon>Bacteria</taxon>
        <taxon>Bacillati</taxon>
        <taxon>Actinomycetota</taxon>
        <taxon>Actinomycetes</taxon>
        <taxon>Micrococcales</taxon>
        <taxon>Micrococcaceae</taxon>
        <taxon>Nesterenkonia</taxon>
    </lineage>
</organism>
<evidence type="ECO:0000313" key="3">
    <source>
        <dbReference type="EMBL" id="GGE59021.1"/>
    </source>
</evidence>
<keyword evidence="2" id="KW-0812">Transmembrane</keyword>
<feature type="transmembrane region" description="Helical" evidence="2">
    <location>
        <begin position="69"/>
        <end position="91"/>
    </location>
</feature>
<sequence>MMSPLTETLQAAGGGLLLASGIALFVVAAVGLIRFPDPYTRLTAVTKSGTLGLVLVLLGVLVMDPGIAAAIKLILAIMLQLLTAPIGGLSLSRGTFRSGAALPVGLQYDQMSEQRGGQHGAHR</sequence>
<dbReference type="Proteomes" id="UP000633136">
    <property type="component" value="Unassembled WGS sequence"/>
</dbReference>
<gene>
    <name evidence="3" type="ORF">GCM10011401_02180</name>
</gene>
<name>A0A917ELZ7_9MICC</name>
<dbReference type="Pfam" id="PF03334">
    <property type="entry name" value="PhaG_MnhG_YufB"/>
    <property type="match status" value="1"/>
</dbReference>
<dbReference type="NCBIfam" id="TIGR01300">
    <property type="entry name" value="CPA3_mnhG_phaG"/>
    <property type="match status" value="1"/>
</dbReference>
<evidence type="ECO:0000313" key="4">
    <source>
        <dbReference type="Proteomes" id="UP000633136"/>
    </source>
</evidence>